<accession>A0A1N6QDD8</accession>
<dbReference type="InterPro" id="IPR012577">
    <property type="entry name" value="NIPSNAP"/>
</dbReference>
<evidence type="ECO:0000313" key="3">
    <source>
        <dbReference type="Proteomes" id="UP000186953"/>
    </source>
</evidence>
<organism evidence="2 3">
    <name type="scientific">Maribacter ulvicola</name>
    <dbReference type="NCBI Taxonomy" id="228959"/>
    <lineage>
        <taxon>Bacteria</taxon>
        <taxon>Pseudomonadati</taxon>
        <taxon>Bacteroidota</taxon>
        <taxon>Flavobacteriia</taxon>
        <taxon>Flavobacteriales</taxon>
        <taxon>Flavobacteriaceae</taxon>
        <taxon>Maribacter</taxon>
    </lineage>
</organism>
<proteinExistence type="predicted"/>
<protein>
    <submittedName>
        <fullName evidence="2">NIPSNAP protein</fullName>
    </submittedName>
</protein>
<dbReference type="AlphaFoldDB" id="A0A1N6QDD8"/>
<evidence type="ECO:0000313" key="2">
    <source>
        <dbReference type="EMBL" id="SIQ14525.1"/>
    </source>
</evidence>
<sequence>MKYIKLFILSIAAFFTTNCTTIKVNSEITKNSREQNREYYQLKVYSLNSEEQVIVMDTYLKQAYLPALKRLNLSKIGVFKQLKKETDTIKKIFVLIPFKTFEQFLEIENGLRNDKAYLNVASKYLNASYDQPPYLRIESTLMKAFVDFPKMKLPNLNAPKADRVYELRSYESATDTYYQNKVDMFNAGGEIKLFDRLNFNSVFYGEVISGAKMPNLMYLTTFSDMTSRDKHWEQFGNSPEWKELTAIEKYKNTVSHADIMLLYPTEYSDY</sequence>
<dbReference type="EMBL" id="FTMA01000001">
    <property type="protein sequence ID" value="SIQ14525.1"/>
    <property type="molecule type" value="Genomic_DNA"/>
</dbReference>
<dbReference type="Gene3D" id="3.30.70.100">
    <property type="match status" value="2"/>
</dbReference>
<dbReference type="SUPFAM" id="SSF54909">
    <property type="entry name" value="Dimeric alpha+beta barrel"/>
    <property type="match status" value="1"/>
</dbReference>
<gene>
    <name evidence="2" type="ORF">SAMN05421797_101848</name>
</gene>
<evidence type="ECO:0000259" key="1">
    <source>
        <dbReference type="Pfam" id="PF07978"/>
    </source>
</evidence>
<feature type="domain" description="NIPSNAP" evidence="1">
    <location>
        <begin position="165"/>
        <end position="268"/>
    </location>
</feature>
<reference evidence="3" key="1">
    <citation type="submission" date="2017-01" db="EMBL/GenBank/DDBJ databases">
        <authorList>
            <person name="Varghese N."/>
            <person name="Submissions S."/>
        </authorList>
    </citation>
    <scope>NUCLEOTIDE SEQUENCE [LARGE SCALE GENOMIC DNA]</scope>
    <source>
        <strain evidence="3">DSM 15366</strain>
    </source>
</reference>
<dbReference type="InterPro" id="IPR011008">
    <property type="entry name" value="Dimeric_a/b-barrel"/>
</dbReference>
<dbReference type="Pfam" id="PF07978">
    <property type="entry name" value="NIPSNAP"/>
    <property type="match status" value="1"/>
</dbReference>
<dbReference type="RefSeq" id="WP_076547050.1">
    <property type="nucleotide sequence ID" value="NZ_FTMA01000001.1"/>
</dbReference>
<dbReference type="STRING" id="228959.SAMN05421797_101848"/>
<dbReference type="Proteomes" id="UP000186953">
    <property type="component" value="Unassembled WGS sequence"/>
</dbReference>
<name>A0A1N6QDD8_9FLAO</name>
<keyword evidence="3" id="KW-1185">Reference proteome</keyword>
<dbReference type="OrthoDB" id="192769at2"/>